<evidence type="ECO:0000313" key="2">
    <source>
        <dbReference type="EMBL" id="GAC13795.1"/>
    </source>
</evidence>
<dbReference type="InterPro" id="IPR029058">
    <property type="entry name" value="AB_hydrolase_fold"/>
</dbReference>
<comment type="caution">
    <text evidence="2">The sequence shown here is derived from an EMBL/GenBank/DDBJ whole genome shotgun (WGS) entry which is preliminary data.</text>
</comment>
<dbReference type="STRING" id="1127673.GLIP_1154"/>
<dbReference type="Pfam" id="PF00561">
    <property type="entry name" value="Abhydrolase_1"/>
    <property type="match status" value="1"/>
</dbReference>
<dbReference type="InterPro" id="IPR000073">
    <property type="entry name" value="AB_hydrolase_1"/>
</dbReference>
<evidence type="ECO:0000313" key="3">
    <source>
        <dbReference type="Proteomes" id="UP000006334"/>
    </source>
</evidence>
<feature type="domain" description="AB hydrolase-1" evidence="1">
    <location>
        <begin position="55"/>
        <end position="244"/>
    </location>
</feature>
<dbReference type="EMBL" id="BAEN01000022">
    <property type="protein sequence ID" value="GAC13795.1"/>
    <property type="molecule type" value="Genomic_DNA"/>
</dbReference>
<dbReference type="Proteomes" id="UP000006334">
    <property type="component" value="Unassembled WGS sequence"/>
</dbReference>
<organism evidence="2 3">
    <name type="scientific">Aliiglaciecola lipolytica E3</name>
    <dbReference type="NCBI Taxonomy" id="1127673"/>
    <lineage>
        <taxon>Bacteria</taxon>
        <taxon>Pseudomonadati</taxon>
        <taxon>Pseudomonadota</taxon>
        <taxon>Gammaproteobacteria</taxon>
        <taxon>Alteromonadales</taxon>
        <taxon>Alteromonadaceae</taxon>
        <taxon>Aliiglaciecola</taxon>
    </lineage>
</organism>
<sequence>MWNGIVSAHLLRAALSFFAILLSLCIQAEPSRSINIDNHPLHVAVWDSPRNQQKPWVVLISGPIDSWHSDTAWFASAAPVLAKHYRVLAIDRAGMVNSLKDAPVGYSHFAKDLVLTLDEFAIQDATLIAFASSNISAQIALQNSLSKPISSVVLIDPDVLTEFSIARYSQDAMPFKDNLEKYVEYVSEGKYTPRVKQKNQTDLETLQSFPPLPDTDWQYVTDMMNKRLEIQNQINLFLEIARYQQDLEHAASFSWPKNIATVIIDTQFEDKYISEADSEEDKIGLQQWQQDAKSYYQHLANLSDGNRYIESKSKSHLFQFEQPDRLLEIVQELRKQNGGVK</sequence>
<reference evidence="2 3" key="1">
    <citation type="journal article" date="2017" name="Antonie Van Leeuwenhoek">
        <title>Rhizobium rhizosphaerae sp. nov., a novel species isolated from rice rhizosphere.</title>
        <authorList>
            <person name="Zhao J.J."/>
            <person name="Zhang J."/>
            <person name="Zhang R.J."/>
            <person name="Zhang C.W."/>
            <person name="Yin H.Q."/>
            <person name="Zhang X.X."/>
        </authorList>
    </citation>
    <scope>NUCLEOTIDE SEQUENCE [LARGE SCALE GENOMIC DNA]</scope>
    <source>
        <strain evidence="2 3">E3</strain>
    </source>
</reference>
<evidence type="ECO:0000259" key="1">
    <source>
        <dbReference type="Pfam" id="PF00561"/>
    </source>
</evidence>
<name>K6YR87_9ALTE</name>
<dbReference type="OrthoDB" id="5857410at2"/>
<dbReference type="AlphaFoldDB" id="K6YR87"/>
<keyword evidence="3" id="KW-1185">Reference proteome</keyword>
<accession>K6YR87</accession>
<dbReference type="RefSeq" id="WP_008843612.1">
    <property type="nucleotide sequence ID" value="NZ_BAEN01000022.1"/>
</dbReference>
<gene>
    <name evidence="2" type="ORF">GLIP_1154</name>
</gene>
<dbReference type="SUPFAM" id="SSF53474">
    <property type="entry name" value="alpha/beta-Hydrolases"/>
    <property type="match status" value="1"/>
</dbReference>
<protein>
    <recommendedName>
        <fullName evidence="1">AB hydrolase-1 domain-containing protein</fullName>
    </recommendedName>
</protein>
<dbReference type="eggNOG" id="ENOG5033Q3P">
    <property type="taxonomic scope" value="Bacteria"/>
</dbReference>
<proteinExistence type="predicted"/>
<dbReference type="Gene3D" id="3.40.50.1820">
    <property type="entry name" value="alpha/beta hydrolase"/>
    <property type="match status" value="1"/>
</dbReference>